<gene>
    <name evidence="3" type="ORF">ACFSJH_20375</name>
</gene>
<dbReference type="RefSeq" id="WP_377775606.1">
    <property type="nucleotide sequence ID" value="NZ_JBHUHO010000049.1"/>
</dbReference>
<reference evidence="4" key="1">
    <citation type="journal article" date="2019" name="Int. J. Syst. Evol. Microbiol.">
        <title>The Global Catalogue of Microorganisms (GCM) 10K type strain sequencing project: providing services to taxonomists for standard genome sequencing and annotation.</title>
        <authorList>
            <consortium name="The Broad Institute Genomics Platform"/>
            <consortium name="The Broad Institute Genome Sequencing Center for Infectious Disease"/>
            <person name="Wu L."/>
            <person name="Ma J."/>
        </authorList>
    </citation>
    <scope>NUCLEOTIDE SEQUENCE [LARGE SCALE GENOMIC DNA]</scope>
    <source>
        <strain evidence="4">GH52</strain>
    </source>
</reference>
<dbReference type="PANTHER" id="PTHR46224">
    <property type="entry name" value="ANKYRIN REPEAT FAMILY PROTEIN"/>
    <property type="match status" value="1"/>
</dbReference>
<feature type="domain" description="Copper amine oxidase-like N-terminal" evidence="2">
    <location>
        <begin position="43"/>
        <end position="148"/>
    </location>
</feature>
<dbReference type="InterPro" id="IPR036770">
    <property type="entry name" value="Ankyrin_rpt-contain_sf"/>
</dbReference>
<dbReference type="EMBL" id="JBHUHO010000049">
    <property type="protein sequence ID" value="MFD2118061.1"/>
    <property type="molecule type" value="Genomic_DNA"/>
</dbReference>
<dbReference type="Pfam" id="PF07833">
    <property type="entry name" value="Cu_amine_oxidN1"/>
    <property type="match status" value="1"/>
</dbReference>
<dbReference type="SUPFAM" id="SSF48403">
    <property type="entry name" value="Ankyrin repeat"/>
    <property type="match status" value="1"/>
</dbReference>
<dbReference type="InterPro" id="IPR051616">
    <property type="entry name" value="Cul2-RING_E3_ligase_SR"/>
</dbReference>
<keyword evidence="1" id="KW-0040">ANK repeat</keyword>
<protein>
    <submittedName>
        <fullName evidence="3">Stalk domain-containing protein</fullName>
    </submittedName>
</protein>
<dbReference type="PANTHER" id="PTHR46224:SF64">
    <property type="entry name" value="IQ MOTIF AND ANKYRIN REPEAT DOMAIN-CONTAINING PROTEIN 1"/>
    <property type="match status" value="1"/>
</dbReference>
<dbReference type="InterPro" id="IPR002110">
    <property type="entry name" value="Ankyrin_rpt"/>
</dbReference>
<evidence type="ECO:0000313" key="3">
    <source>
        <dbReference type="EMBL" id="MFD2118061.1"/>
    </source>
</evidence>
<accession>A0ABW4YQV7</accession>
<comment type="caution">
    <text evidence="3">The sequence shown here is derived from an EMBL/GenBank/DDBJ whole genome shotgun (WGS) entry which is preliminary data.</text>
</comment>
<dbReference type="Gene3D" id="3.30.457.10">
    <property type="entry name" value="Copper amine oxidase-like, N-terminal domain"/>
    <property type="match status" value="1"/>
</dbReference>
<dbReference type="InterPro" id="IPR036582">
    <property type="entry name" value="Mao_N_sf"/>
</dbReference>
<keyword evidence="4" id="KW-1185">Reference proteome</keyword>
<dbReference type="InterPro" id="IPR012854">
    <property type="entry name" value="Cu_amine_oxidase-like_N"/>
</dbReference>
<dbReference type="Gene3D" id="1.25.40.20">
    <property type="entry name" value="Ankyrin repeat-containing domain"/>
    <property type="match status" value="1"/>
</dbReference>
<evidence type="ECO:0000313" key="4">
    <source>
        <dbReference type="Proteomes" id="UP001597362"/>
    </source>
</evidence>
<dbReference type="Pfam" id="PF12796">
    <property type="entry name" value="Ank_2"/>
    <property type="match status" value="1"/>
</dbReference>
<name>A0ABW4YQV7_9BACL</name>
<feature type="repeat" description="ANK" evidence="1">
    <location>
        <begin position="184"/>
        <end position="216"/>
    </location>
</feature>
<evidence type="ECO:0000259" key="2">
    <source>
        <dbReference type="Pfam" id="PF07833"/>
    </source>
</evidence>
<dbReference type="SUPFAM" id="SSF55383">
    <property type="entry name" value="Copper amine oxidase, domain N"/>
    <property type="match status" value="2"/>
</dbReference>
<dbReference type="SMART" id="SM00248">
    <property type="entry name" value="ANK"/>
    <property type="match status" value="3"/>
</dbReference>
<organism evidence="3 4">
    <name type="scientific">Paenibacillus yanchengensis</name>
    <dbReference type="NCBI Taxonomy" id="2035833"/>
    <lineage>
        <taxon>Bacteria</taxon>
        <taxon>Bacillati</taxon>
        <taxon>Bacillota</taxon>
        <taxon>Bacilli</taxon>
        <taxon>Bacillales</taxon>
        <taxon>Paenibacillaceae</taxon>
        <taxon>Paenibacillus</taxon>
    </lineage>
</organism>
<evidence type="ECO:0000256" key="1">
    <source>
        <dbReference type="PROSITE-ProRule" id="PRU00023"/>
    </source>
</evidence>
<proteinExistence type="predicted"/>
<dbReference type="Proteomes" id="UP001597362">
    <property type="component" value="Unassembled WGS sequence"/>
</dbReference>
<sequence length="438" mass="49793">MREMNMLRYSWKAILTTALLFVLLGWNGSHIVEAKSKKITAAINDKMITFTTPPYQTEGTTMVPFRSIFEALQMKVGWNKEKQQITGTSDKLNITLTLNSKNAYVNEKKVVLVQAPVITKGATMVPLRFVAETSGSLVYWDGKKQHIDIVFQENLKIFKAAYHNDTSTLKYWLEHGYAVEDTNNGLTPLLYATMGNSGDAVTLLVRKDANPDVKSSTNWTPLLWAAYHQNDVMVARLLEYGATKNFVTDASTADLKLAQTRLSNYLKNGSTKLAKKKKVNDSYLNIPLGSNKTTVKSKMKSKILIEKSNALVYNKKFINGQMGYVYYHFSNGKLTKVAYSANFDYRDATSALNEFIAQLKRLNKTYGIKFTYSEIYSSDSAKSVYEDMYDDGYERYETAIQLKDLQLFSHTNTGDYNISILLDFNDDDLVYNLFFTYE</sequence>
<dbReference type="PROSITE" id="PS50088">
    <property type="entry name" value="ANK_REPEAT"/>
    <property type="match status" value="1"/>
</dbReference>